<dbReference type="Proteomes" id="UP001054945">
    <property type="component" value="Unassembled WGS sequence"/>
</dbReference>
<evidence type="ECO:0000313" key="3">
    <source>
        <dbReference type="Proteomes" id="UP001054945"/>
    </source>
</evidence>
<feature type="transmembrane region" description="Helical" evidence="1">
    <location>
        <begin position="21"/>
        <end position="40"/>
    </location>
</feature>
<gene>
    <name evidence="2" type="ORF">CEXT_569161</name>
</gene>
<protein>
    <submittedName>
        <fullName evidence="2">Uncharacterized protein</fullName>
    </submittedName>
</protein>
<name>A0AAV4TVU5_CAEEX</name>
<keyword evidence="1" id="KW-0812">Transmembrane</keyword>
<sequence>MNTARISNLDKDLQVLSMDDFFLEACLFIGVSVLMQIIRIYRAFYDGNIPTFAYGFFFGYIVGVILYRFMHDILSLSKCIED</sequence>
<dbReference type="AlphaFoldDB" id="A0AAV4TVU5"/>
<reference evidence="2 3" key="1">
    <citation type="submission" date="2021-06" db="EMBL/GenBank/DDBJ databases">
        <title>Caerostris extrusa draft genome.</title>
        <authorList>
            <person name="Kono N."/>
            <person name="Arakawa K."/>
        </authorList>
    </citation>
    <scope>NUCLEOTIDE SEQUENCE [LARGE SCALE GENOMIC DNA]</scope>
</reference>
<keyword evidence="3" id="KW-1185">Reference proteome</keyword>
<comment type="caution">
    <text evidence="2">The sequence shown here is derived from an EMBL/GenBank/DDBJ whole genome shotgun (WGS) entry which is preliminary data.</text>
</comment>
<keyword evidence="1" id="KW-0472">Membrane</keyword>
<evidence type="ECO:0000256" key="1">
    <source>
        <dbReference type="SAM" id="Phobius"/>
    </source>
</evidence>
<keyword evidence="1" id="KW-1133">Transmembrane helix</keyword>
<accession>A0AAV4TVU5</accession>
<organism evidence="2 3">
    <name type="scientific">Caerostris extrusa</name>
    <name type="common">Bark spider</name>
    <name type="synonym">Caerostris bankana</name>
    <dbReference type="NCBI Taxonomy" id="172846"/>
    <lineage>
        <taxon>Eukaryota</taxon>
        <taxon>Metazoa</taxon>
        <taxon>Ecdysozoa</taxon>
        <taxon>Arthropoda</taxon>
        <taxon>Chelicerata</taxon>
        <taxon>Arachnida</taxon>
        <taxon>Araneae</taxon>
        <taxon>Araneomorphae</taxon>
        <taxon>Entelegynae</taxon>
        <taxon>Araneoidea</taxon>
        <taxon>Araneidae</taxon>
        <taxon>Caerostris</taxon>
    </lineage>
</organism>
<dbReference type="EMBL" id="BPLR01011956">
    <property type="protein sequence ID" value="GIY50239.1"/>
    <property type="molecule type" value="Genomic_DNA"/>
</dbReference>
<feature type="transmembrane region" description="Helical" evidence="1">
    <location>
        <begin position="52"/>
        <end position="70"/>
    </location>
</feature>
<evidence type="ECO:0000313" key="2">
    <source>
        <dbReference type="EMBL" id="GIY50239.1"/>
    </source>
</evidence>
<proteinExistence type="predicted"/>